<dbReference type="Proteomes" id="UP000677305">
    <property type="component" value="Chromosome"/>
</dbReference>
<reference evidence="5 6" key="1">
    <citation type="submission" date="2020-07" db="EMBL/GenBank/DDBJ databases">
        <title>Vallitalea guaymasensis genome.</title>
        <authorList>
            <person name="Postec A."/>
        </authorList>
    </citation>
    <scope>NUCLEOTIDE SEQUENCE [LARGE SCALE GENOMIC DNA]</scope>
    <source>
        <strain evidence="5 6">Ra1766G1</strain>
    </source>
</reference>
<feature type="domain" description="HTH araC/xylS-type" evidence="4">
    <location>
        <begin position="187"/>
        <end position="285"/>
    </location>
</feature>
<dbReference type="PROSITE" id="PS01124">
    <property type="entry name" value="HTH_ARAC_FAMILY_2"/>
    <property type="match status" value="1"/>
</dbReference>
<dbReference type="Pfam" id="PF02311">
    <property type="entry name" value="AraC_binding"/>
    <property type="match status" value="1"/>
</dbReference>
<evidence type="ECO:0000256" key="2">
    <source>
        <dbReference type="ARBA" id="ARBA00023125"/>
    </source>
</evidence>
<evidence type="ECO:0000256" key="3">
    <source>
        <dbReference type="ARBA" id="ARBA00023163"/>
    </source>
</evidence>
<dbReference type="SMART" id="SM00342">
    <property type="entry name" value="HTH_ARAC"/>
    <property type="match status" value="1"/>
</dbReference>
<dbReference type="InterPro" id="IPR037923">
    <property type="entry name" value="HTH-like"/>
</dbReference>
<keyword evidence="6" id="KW-1185">Reference proteome</keyword>
<dbReference type="InterPro" id="IPR003313">
    <property type="entry name" value="AraC-bd"/>
</dbReference>
<dbReference type="SUPFAM" id="SSF46689">
    <property type="entry name" value="Homeodomain-like"/>
    <property type="match status" value="2"/>
</dbReference>
<keyword evidence="3" id="KW-0804">Transcription</keyword>
<protein>
    <submittedName>
        <fullName evidence="5">Helix-turn-helix transcriptional regulator</fullName>
    </submittedName>
</protein>
<gene>
    <name evidence="5" type="ORF">HYG85_02840</name>
</gene>
<dbReference type="CDD" id="cd02208">
    <property type="entry name" value="cupin_RmlC-like"/>
    <property type="match status" value="1"/>
</dbReference>
<dbReference type="Pfam" id="PF12833">
    <property type="entry name" value="HTH_18"/>
    <property type="match status" value="1"/>
</dbReference>
<evidence type="ECO:0000259" key="4">
    <source>
        <dbReference type="PROSITE" id="PS01124"/>
    </source>
</evidence>
<dbReference type="RefSeq" id="WP_113671579.1">
    <property type="nucleotide sequence ID" value="NZ_CAJXUH010000014.1"/>
</dbReference>
<name>A0A8J8SAP9_9FIRM</name>
<dbReference type="InterPro" id="IPR009057">
    <property type="entry name" value="Homeodomain-like_sf"/>
</dbReference>
<dbReference type="PRINTS" id="PR00032">
    <property type="entry name" value="HTHARAC"/>
</dbReference>
<dbReference type="AlphaFoldDB" id="A0A8J8SAP9"/>
<evidence type="ECO:0000313" key="5">
    <source>
        <dbReference type="EMBL" id="QUH27907.1"/>
    </source>
</evidence>
<dbReference type="OrthoDB" id="253601at2"/>
<dbReference type="KEGG" id="vgu:HYG85_02840"/>
<dbReference type="SUPFAM" id="SSF51215">
    <property type="entry name" value="Regulatory protein AraC"/>
    <property type="match status" value="1"/>
</dbReference>
<sequence>MKPYKENLISPELPFPVEIFIQDNEKSNIIVKPHWHDCIEILYMIQGTALQQINDRVLKVNVNDIILLNNGDIHGTWCAAEDKTKILVVKFLPEMISNISNIYESKYIITFLQSANKYKDDSPRVFQSTDELIDLFMGAYNEFINKKMGYEIFIKGYIYQMIAILIRNDNIRLFQPTIKENELIEINPLLKYIELHYKENITLEEAASMVNKSYYHFSRFFKKATGRNYKEYIDFVRVCEAEKLLISKDMNISQIAYEVGYNNVSSFNRVYKRIRGYSPSKIKKAKTAKN</sequence>
<proteinExistence type="predicted"/>
<accession>A0A8J8SAP9</accession>
<dbReference type="Gene3D" id="2.60.120.10">
    <property type="entry name" value="Jelly Rolls"/>
    <property type="match status" value="1"/>
</dbReference>
<dbReference type="EMBL" id="CP058561">
    <property type="protein sequence ID" value="QUH27907.1"/>
    <property type="molecule type" value="Genomic_DNA"/>
</dbReference>
<dbReference type="PANTHER" id="PTHR43280:SF28">
    <property type="entry name" value="HTH-TYPE TRANSCRIPTIONAL ACTIVATOR RHAS"/>
    <property type="match status" value="1"/>
</dbReference>
<keyword evidence="2" id="KW-0238">DNA-binding</keyword>
<evidence type="ECO:0000313" key="6">
    <source>
        <dbReference type="Proteomes" id="UP000677305"/>
    </source>
</evidence>
<dbReference type="InterPro" id="IPR014710">
    <property type="entry name" value="RmlC-like_jellyroll"/>
</dbReference>
<dbReference type="Gene3D" id="1.10.10.60">
    <property type="entry name" value="Homeodomain-like"/>
    <property type="match status" value="2"/>
</dbReference>
<dbReference type="InterPro" id="IPR018060">
    <property type="entry name" value="HTH_AraC"/>
</dbReference>
<keyword evidence="1" id="KW-0805">Transcription regulation</keyword>
<evidence type="ECO:0000256" key="1">
    <source>
        <dbReference type="ARBA" id="ARBA00023015"/>
    </source>
</evidence>
<dbReference type="InterPro" id="IPR020449">
    <property type="entry name" value="Tscrpt_reg_AraC-type_HTH"/>
</dbReference>
<dbReference type="PROSITE" id="PS00041">
    <property type="entry name" value="HTH_ARAC_FAMILY_1"/>
    <property type="match status" value="1"/>
</dbReference>
<dbReference type="GO" id="GO:0003700">
    <property type="term" value="F:DNA-binding transcription factor activity"/>
    <property type="evidence" value="ECO:0007669"/>
    <property type="project" value="InterPro"/>
</dbReference>
<dbReference type="PANTHER" id="PTHR43280">
    <property type="entry name" value="ARAC-FAMILY TRANSCRIPTIONAL REGULATOR"/>
    <property type="match status" value="1"/>
</dbReference>
<organism evidence="5 6">
    <name type="scientific">Vallitalea guaymasensis</name>
    <dbReference type="NCBI Taxonomy" id="1185412"/>
    <lineage>
        <taxon>Bacteria</taxon>
        <taxon>Bacillati</taxon>
        <taxon>Bacillota</taxon>
        <taxon>Clostridia</taxon>
        <taxon>Lachnospirales</taxon>
        <taxon>Vallitaleaceae</taxon>
        <taxon>Vallitalea</taxon>
    </lineage>
</organism>
<dbReference type="GO" id="GO:0043565">
    <property type="term" value="F:sequence-specific DNA binding"/>
    <property type="evidence" value="ECO:0007669"/>
    <property type="project" value="InterPro"/>
</dbReference>
<dbReference type="InterPro" id="IPR018062">
    <property type="entry name" value="HTH_AraC-typ_CS"/>
</dbReference>